<dbReference type="InterPro" id="IPR027417">
    <property type="entry name" value="P-loop_NTPase"/>
</dbReference>
<accession>A0A250XHN2</accession>
<keyword evidence="2 5" id="KW-0547">Nucleotide-binding</keyword>
<dbReference type="FunFam" id="3.40.50.300:FF:000338">
    <property type="entry name" value="GPN-loop GTPase 2"/>
    <property type="match status" value="1"/>
</dbReference>
<comment type="function">
    <text evidence="5">Small GTPase required for proper localization of RNA polymerase II and III (RNAPII and RNAPIII). May act at an RNAP assembly step prior to nuclear import.</text>
</comment>
<evidence type="ECO:0000256" key="5">
    <source>
        <dbReference type="RuleBase" id="RU365059"/>
    </source>
</evidence>
<keyword evidence="7" id="KW-1185">Reference proteome</keyword>
<evidence type="ECO:0000313" key="6">
    <source>
        <dbReference type="EMBL" id="GAX82581.1"/>
    </source>
</evidence>
<proteinExistence type="inferred from homology"/>
<reference evidence="6 7" key="1">
    <citation type="submission" date="2017-08" db="EMBL/GenBank/DDBJ databases">
        <title>Acidophilic green algal genome provides insights into adaptation to an acidic environment.</title>
        <authorList>
            <person name="Hirooka S."/>
            <person name="Hirose Y."/>
            <person name="Kanesaki Y."/>
            <person name="Higuchi S."/>
            <person name="Fujiwara T."/>
            <person name="Onuma R."/>
            <person name="Era A."/>
            <person name="Ohbayashi R."/>
            <person name="Uzuka A."/>
            <person name="Nozaki H."/>
            <person name="Yoshikawa H."/>
            <person name="Miyagishima S.Y."/>
        </authorList>
    </citation>
    <scope>NUCLEOTIDE SEQUENCE [LARGE SCALE GENOMIC DNA]</scope>
    <source>
        <strain evidence="6 7">NIES-2499</strain>
    </source>
</reference>
<comment type="subunit">
    <text evidence="5">Binds to RNA polymerase II (RNAPII).</text>
</comment>
<comment type="caution">
    <text evidence="6">The sequence shown here is derived from an EMBL/GenBank/DDBJ whole genome shotgun (WGS) entry which is preliminary data.</text>
</comment>
<dbReference type="InterPro" id="IPR004130">
    <property type="entry name" value="Gpn"/>
</dbReference>
<comment type="similarity">
    <text evidence="1 5">Belongs to the GPN-loop GTPase family.</text>
</comment>
<keyword evidence="3 5" id="KW-0378">Hydrolase</keyword>
<sequence length="312" mass="35645">MPFGQLVIGPPGSGKTTYCHGLLQYCQTINRKIALVNLDPANDNLPYKPAVDISDLVHLPTVMDELKLGPNGGLIYCIDYLEKNMDWLQEKLEPLEKENYFIVMDLPGQVELFMMHDSLKKILSVFADKWNYRLTAIQLVDGHLCTDPSKFISMLVLSLNTMLHLEMPHINVLSKVDLIRQYGKLDFNLDFYTEVQDLSYLTHRMGFGPFSKRYRKLSEGLCRVVEDFGLVKYVPLAIQDKESLAFILGLSDKANGYVFAKLAEGSPVPPEYLYGSTVKGDESDLWMDYQEKYVDKEVRERKPTEQSHESIS</sequence>
<evidence type="ECO:0000256" key="2">
    <source>
        <dbReference type="ARBA" id="ARBA00022741"/>
    </source>
</evidence>
<dbReference type="SUPFAM" id="SSF52540">
    <property type="entry name" value="P-loop containing nucleoside triphosphate hydrolases"/>
    <property type="match status" value="1"/>
</dbReference>
<dbReference type="Pfam" id="PF03029">
    <property type="entry name" value="ATP_bind_1"/>
    <property type="match status" value="1"/>
</dbReference>
<dbReference type="GO" id="GO:0003924">
    <property type="term" value="F:GTPase activity"/>
    <property type="evidence" value="ECO:0007669"/>
    <property type="project" value="TreeGrafter"/>
</dbReference>
<dbReference type="Gene3D" id="3.40.50.300">
    <property type="entry name" value="P-loop containing nucleotide triphosphate hydrolases"/>
    <property type="match status" value="1"/>
</dbReference>
<name>A0A250XHN2_9CHLO</name>
<evidence type="ECO:0000313" key="7">
    <source>
        <dbReference type="Proteomes" id="UP000232323"/>
    </source>
</evidence>
<dbReference type="STRING" id="1157962.A0A250XHN2"/>
<dbReference type="AlphaFoldDB" id="A0A250XHN2"/>
<dbReference type="GO" id="GO:0005737">
    <property type="term" value="C:cytoplasm"/>
    <property type="evidence" value="ECO:0007669"/>
    <property type="project" value="TreeGrafter"/>
</dbReference>
<evidence type="ECO:0000256" key="4">
    <source>
        <dbReference type="ARBA" id="ARBA00023134"/>
    </source>
</evidence>
<dbReference type="GO" id="GO:0005525">
    <property type="term" value="F:GTP binding"/>
    <property type="evidence" value="ECO:0007669"/>
    <property type="project" value="UniProtKB-KW"/>
</dbReference>
<keyword evidence="4 5" id="KW-0342">GTP-binding</keyword>
<dbReference type="CDD" id="cd17871">
    <property type="entry name" value="GPN2"/>
    <property type="match status" value="1"/>
</dbReference>
<dbReference type="EMBL" id="BEGY01000083">
    <property type="protein sequence ID" value="GAX82581.1"/>
    <property type="molecule type" value="Genomic_DNA"/>
</dbReference>
<dbReference type="InterPro" id="IPR030231">
    <property type="entry name" value="Gpn2"/>
</dbReference>
<gene>
    <name evidence="6" type="ORF">CEUSTIGMA_g10007.t1</name>
</gene>
<organism evidence="6 7">
    <name type="scientific">Chlamydomonas eustigma</name>
    <dbReference type="NCBI Taxonomy" id="1157962"/>
    <lineage>
        <taxon>Eukaryota</taxon>
        <taxon>Viridiplantae</taxon>
        <taxon>Chlorophyta</taxon>
        <taxon>core chlorophytes</taxon>
        <taxon>Chlorophyceae</taxon>
        <taxon>CS clade</taxon>
        <taxon>Chlamydomonadales</taxon>
        <taxon>Chlamydomonadaceae</taxon>
        <taxon>Chlamydomonas</taxon>
    </lineage>
</organism>
<dbReference type="PANTHER" id="PTHR21231:SF3">
    <property type="entry name" value="GPN-LOOP GTPASE 2"/>
    <property type="match status" value="1"/>
</dbReference>
<dbReference type="OrthoDB" id="5839at2759"/>
<dbReference type="Proteomes" id="UP000232323">
    <property type="component" value="Unassembled WGS sequence"/>
</dbReference>
<evidence type="ECO:0000256" key="1">
    <source>
        <dbReference type="ARBA" id="ARBA00005290"/>
    </source>
</evidence>
<protein>
    <recommendedName>
        <fullName evidence="5">GPN-loop GTPase 2</fullName>
    </recommendedName>
</protein>
<dbReference type="PANTHER" id="PTHR21231">
    <property type="entry name" value="XPA-BINDING PROTEIN 1-RELATED"/>
    <property type="match status" value="1"/>
</dbReference>
<evidence type="ECO:0000256" key="3">
    <source>
        <dbReference type="ARBA" id="ARBA00022801"/>
    </source>
</evidence>